<name>M1W2E3_CLAP2</name>
<evidence type="ECO:0000256" key="3">
    <source>
        <dbReference type="PROSITE-ProRule" id="PRU00023"/>
    </source>
</evidence>
<dbReference type="GO" id="GO:0000976">
    <property type="term" value="F:transcription cis-regulatory region binding"/>
    <property type="evidence" value="ECO:0007669"/>
    <property type="project" value="TreeGrafter"/>
</dbReference>
<keyword evidence="1" id="KW-0677">Repeat</keyword>
<dbReference type="AlphaFoldDB" id="M1W2E3"/>
<accession>M1W2E3</accession>
<dbReference type="GO" id="GO:0045944">
    <property type="term" value="P:positive regulation of transcription by RNA polymerase II"/>
    <property type="evidence" value="ECO:0007669"/>
    <property type="project" value="TreeGrafter"/>
</dbReference>
<dbReference type="HOGENOM" id="CLU_014359_0_0_1"/>
<dbReference type="Gene3D" id="1.25.40.20">
    <property type="entry name" value="Ankyrin repeat-containing domain"/>
    <property type="match status" value="2"/>
</dbReference>
<dbReference type="InterPro" id="IPR050663">
    <property type="entry name" value="Ankyrin-SOCS_Box"/>
</dbReference>
<dbReference type="VEuPathDB" id="FungiDB:CPUR_05661"/>
<feature type="region of interest" description="Disordered" evidence="4">
    <location>
        <begin position="162"/>
        <end position="182"/>
    </location>
</feature>
<proteinExistence type="predicted"/>
<dbReference type="OrthoDB" id="195446at2759"/>
<reference evidence="5 6" key="1">
    <citation type="journal article" date="2013" name="PLoS Genet.">
        <title>Plant-symbiotic fungi as chemical engineers: Multi-genome analysis of the Clavicipitaceae reveals dynamics of alkaloid loci.</title>
        <authorList>
            <person name="Schardl C.L."/>
            <person name="Young C.A."/>
            <person name="Hesse U."/>
            <person name="Amyotte S.G."/>
            <person name="Andreeva K."/>
            <person name="Calie P.J."/>
            <person name="Fleetwood D.J."/>
            <person name="Haws D.C."/>
            <person name="Moore N."/>
            <person name="Oeser B."/>
            <person name="Panaccione D.G."/>
            <person name="Schweri K.K."/>
            <person name="Voisey C.R."/>
            <person name="Farman M.L."/>
            <person name="Jaromczyk J.W."/>
            <person name="Roe B.A."/>
            <person name="O'Sullivan D.M."/>
            <person name="Scott B."/>
            <person name="Tudzynski P."/>
            <person name="An Z."/>
            <person name="Arnaoudova E.G."/>
            <person name="Bullock C.T."/>
            <person name="Charlton N.D."/>
            <person name="Chen L."/>
            <person name="Cox M."/>
            <person name="Dinkins R.D."/>
            <person name="Florea S."/>
            <person name="Glenn A.E."/>
            <person name="Gordon A."/>
            <person name="Gueldener U."/>
            <person name="Harris D.R."/>
            <person name="Hollin W."/>
            <person name="Jaromczyk J."/>
            <person name="Johnson R.D."/>
            <person name="Khan A.K."/>
            <person name="Leistner E."/>
            <person name="Leuchtmann A."/>
            <person name="Li C."/>
            <person name="Liu J."/>
            <person name="Liu J."/>
            <person name="Liu M."/>
            <person name="Mace W."/>
            <person name="Machado C."/>
            <person name="Nagabhyru P."/>
            <person name="Pan J."/>
            <person name="Schmid J."/>
            <person name="Sugawara K."/>
            <person name="Steiner U."/>
            <person name="Takach J.E."/>
            <person name="Tanaka E."/>
            <person name="Webb J.S."/>
            <person name="Wilson E.V."/>
            <person name="Wiseman J.L."/>
            <person name="Yoshida R."/>
            <person name="Zeng Z."/>
        </authorList>
    </citation>
    <scope>NUCLEOTIDE SEQUENCE [LARGE SCALE GENOMIC DNA]</scope>
    <source>
        <strain evidence="5 6">20.1</strain>
    </source>
</reference>
<dbReference type="PROSITE" id="PS50088">
    <property type="entry name" value="ANK_REPEAT"/>
    <property type="match status" value="1"/>
</dbReference>
<dbReference type="InterPro" id="IPR002110">
    <property type="entry name" value="Ankyrin_rpt"/>
</dbReference>
<feature type="compositionally biased region" description="Basic and acidic residues" evidence="4">
    <location>
        <begin position="162"/>
        <end position="171"/>
    </location>
</feature>
<evidence type="ECO:0000313" key="5">
    <source>
        <dbReference type="EMBL" id="CCE31806.1"/>
    </source>
</evidence>
<evidence type="ECO:0000256" key="2">
    <source>
        <dbReference type="ARBA" id="ARBA00023043"/>
    </source>
</evidence>
<dbReference type="PROSITE" id="PS50297">
    <property type="entry name" value="ANK_REP_REGION"/>
    <property type="match status" value="1"/>
</dbReference>
<dbReference type="SMART" id="SM00248">
    <property type="entry name" value="ANK"/>
    <property type="match status" value="4"/>
</dbReference>
<dbReference type="Proteomes" id="UP000016801">
    <property type="component" value="Unassembled WGS sequence"/>
</dbReference>
<protein>
    <submittedName>
        <fullName evidence="5">Uncharacterized protein</fullName>
    </submittedName>
</protein>
<dbReference type="STRING" id="1111077.M1W2E3"/>
<organism evidence="5 6">
    <name type="scientific">Claviceps purpurea (strain 20.1)</name>
    <name type="common">Ergot fungus</name>
    <name type="synonym">Sphacelia segetum</name>
    <dbReference type="NCBI Taxonomy" id="1111077"/>
    <lineage>
        <taxon>Eukaryota</taxon>
        <taxon>Fungi</taxon>
        <taxon>Dikarya</taxon>
        <taxon>Ascomycota</taxon>
        <taxon>Pezizomycotina</taxon>
        <taxon>Sordariomycetes</taxon>
        <taxon>Hypocreomycetidae</taxon>
        <taxon>Hypocreales</taxon>
        <taxon>Clavicipitaceae</taxon>
        <taxon>Claviceps</taxon>
    </lineage>
</organism>
<comment type="caution">
    <text evidence="5">The sequence shown here is derived from an EMBL/GenBank/DDBJ whole genome shotgun (WGS) entry which is preliminary data.</text>
</comment>
<dbReference type="PANTHER" id="PTHR24193:SF121">
    <property type="entry name" value="ADA2A-CONTAINING COMPLEX COMPONENT 3, ISOFORM D"/>
    <property type="match status" value="1"/>
</dbReference>
<evidence type="ECO:0000256" key="4">
    <source>
        <dbReference type="SAM" id="MobiDB-lite"/>
    </source>
</evidence>
<keyword evidence="2 3" id="KW-0040">ANK repeat</keyword>
<dbReference type="EMBL" id="CAGA01000034">
    <property type="protein sequence ID" value="CCE31806.1"/>
    <property type="molecule type" value="Genomic_DNA"/>
</dbReference>
<dbReference type="SUPFAM" id="SSF48403">
    <property type="entry name" value="Ankyrin repeat"/>
    <property type="match status" value="1"/>
</dbReference>
<evidence type="ECO:0000256" key="1">
    <source>
        <dbReference type="ARBA" id="ARBA00022737"/>
    </source>
</evidence>
<dbReference type="PANTHER" id="PTHR24193">
    <property type="entry name" value="ANKYRIN REPEAT PROTEIN"/>
    <property type="match status" value="1"/>
</dbReference>
<dbReference type="GO" id="GO:0005634">
    <property type="term" value="C:nucleus"/>
    <property type="evidence" value="ECO:0007669"/>
    <property type="project" value="TreeGrafter"/>
</dbReference>
<feature type="repeat" description="ANK" evidence="3">
    <location>
        <begin position="138"/>
        <end position="170"/>
    </location>
</feature>
<evidence type="ECO:0000313" key="6">
    <source>
        <dbReference type="Proteomes" id="UP000016801"/>
    </source>
</evidence>
<gene>
    <name evidence="5" type="ORF">CPUR_05661</name>
</gene>
<keyword evidence="6" id="KW-1185">Reference proteome</keyword>
<dbReference type="InterPro" id="IPR036770">
    <property type="entry name" value="Ankyrin_rpt-contain_sf"/>
</dbReference>
<sequence length="539" mass="61466">MSTALHFAIFLGNKRLTETLLDMKASLEIPCSNLLRKSMGSEEVSRRFSYFQSVFGNVRFGFTFPIFLAFLKSDPNMCKLLIDRGAGREAINVETIAGPKVMSVLHFAAADRTTDYRQWQCLFHGFREYIDEPCPTGTQSTPLHIALKTGCTQGMQIAVESGADKEARDGASRTPLSSGVLGIPHDRHADPKTFEERTMCFRKFVELGASINSEGDSVLVRAVQYYAPCPVIHPLMRHLIYFLLDHHADIHGTDDRYDTNVVNEIIKHLLEWDGNPPAQELLKELLSDLVDRGLNLTMPEPGLPSPLYRVLYHSRGAEPKWLIDLLCENGATILEHELSTVFLRWCQMPRLWSTNQYDAWWQHQGQEEEIFQKWCKHPYNAWWWQHVKHIWPHTVELAYGEAFFHEDRKLYDILAHLPLPAPSNDVLVHKALASLQPWSWSLAVQLELEEDFRATWLVNGGENMIHITVRFFIDIEGYSAADATRDILHLRDKGMDTTFRNRKGKTPLDILLGSGSSKDGFMEVLAVLEGEVPKVQELA</sequence>